<proteinExistence type="predicted"/>
<evidence type="ECO:0000313" key="3">
    <source>
        <dbReference type="Proteomes" id="UP000198736"/>
    </source>
</evidence>
<accession>A0A0S4LHW7</accession>
<dbReference type="Proteomes" id="UP000198736">
    <property type="component" value="Unassembled WGS sequence"/>
</dbReference>
<dbReference type="EMBL" id="CZPZ01000012">
    <property type="protein sequence ID" value="CUS35542.1"/>
    <property type="molecule type" value="Genomic_DNA"/>
</dbReference>
<evidence type="ECO:0000313" key="2">
    <source>
        <dbReference type="EMBL" id="CUS35542.1"/>
    </source>
</evidence>
<feature type="region of interest" description="Disordered" evidence="1">
    <location>
        <begin position="26"/>
        <end position="83"/>
    </location>
</feature>
<sequence length="83" mass="9497">MASESADPIERWTVKRRLALVVSMLKGETSRSKQAPSMGCGRLRWRTDERTARSRACAPHSPREAHPRPTLQNLSYSRFTQKD</sequence>
<dbReference type="AlphaFoldDB" id="A0A0S4LHW7"/>
<feature type="compositionally biased region" description="Polar residues" evidence="1">
    <location>
        <begin position="70"/>
        <end position="83"/>
    </location>
</feature>
<name>A0A0S4LHW7_9BACT</name>
<evidence type="ECO:0000256" key="1">
    <source>
        <dbReference type="SAM" id="MobiDB-lite"/>
    </source>
</evidence>
<protein>
    <submittedName>
        <fullName evidence="2">Uncharacterized protein</fullName>
    </submittedName>
</protein>
<organism evidence="2 3">
    <name type="scientific">Candidatus Nitrospira nitrificans</name>
    <dbReference type="NCBI Taxonomy" id="1742973"/>
    <lineage>
        <taxon>Bacteria</taxon>
        <taxon>Pseudomonadati</taxon>
        <taxon>Nitrospirota</taxon>
        <taxon>Nitrospiria</taxon>
        <taxon>Nitrospirales</taxon>
        <taxon>Nitrospiraceae</taxon>
        <taxon>Nitrospira</taxon>
    </lineage>
</organism>
<keyword evidence="3" id="KW-1185">Reference proteome</keyword>
<reference evidence="3" key="1">
    <citation type="submission" date="2015-10" db="EMBL/GenBank/DDBJ databases">
        <authorList>
            <person name="Luecker S."/>
            <person name="Luecker S."/>
        </authorList>
    </citation>
    <scope>NUCLEOTIDE SEQUENCE [LARGE SCALE GENOMIC DNA]</scope>
</reference>
<gene>
    <name evidence="2" type="ORF">COMA2_20321</name>
</gene>